<proteinExistence type="predicted"/>
<keyword evidence="2" id="KW-1185">Reference proteome</keyword>
<reference evidence="1 2" key="1">
    <citation type="journal article" date="2015" name="Int. J. Syst. Evol. Microbiol.">
        <title>Winogradskyella litoriviva sp. nov., isolated from coastal seawater.</title>
        <authorList>
            <person name="Nedashkovskaya O.I."/>
            <person name="Kukhlevskiy A.D."/>
            <person name="Zhukova N.V."/>
            <person name="Kim S.J."/>
            <person name="Rhee S.K."/>
            <person name="Mikhailov V.V."/>
        </authorList>
    </citation>
    <scope>NUCLEOTIDE SEQUENCE [LARGE SCALE GENOMIC DNA]</scope>
    <source>
        <strain evidence="1 2">KMM6491</strain>
    </source>
</reference>
<evidence type="ECO:0000313" key="1">
    <source>
        <dbReference type="EMBL" id="NRD24941.1"/>
    </source>
</evidence>
<dbReference type="RefSeq" id="WP_173302627.1">
    <property type="nucleotide sequence ID" value="NZ_JABRWQ010000016.1"/>
</dbReference>
<dbReference type="Proteomes" id="UP000805085">
    <property type="component" value="Unassembled WGS sequence"/>
</dbReference>
<evidence type="ECO:0000313" key="2">
    <source>
        <dbReference type="Proteomes" id="UP000805085"/>
    </source>
</evidence>
<sequence>MKNRILTYLLVSISIFSCKKDIVEFEPTNPFENIVIVEKQVFDLDTISIKEIIGKKGTKIYFNREDFDVSENDKISLELKEYYNRLELISGNLNTITDKNELLESNGVIFLKFKSGDKEVKLKDKKKLKIKFKKEFRKGDRIFNGVLDSINQIEWIEDKDTFITFPIIDTILSRRYGGVLTYRDKIIPIDSLDYYSKTNENLELQIESDISEINDELAVNNWWKYPDVLIDEFGWINVDKILMPDANVSYELDLNKNNLEFVSTFLIYKDLNSFISDYRKPNDLIFTNIPIKNHTSLIVLGKVNKEFYVKRLTIDKNTNGILELNLKKVDSIEFEEILKK</sequence>
<dbReference type="EMBL" id="JABRWQ010000016">
    <property type="protein sequence ID" value="NRD24941.1"/>
    <property type="molecule type" value="Genomic_DNA"/>
</dbReference>
<organism evidence="1 2">
    <name type="scientific">Winogradskyella litoriviva</name>
    <dbReference type="NCBI Taxonomy" id="1220182"/>
    <lineage>
        <taxon>Bacteria</taxon>
        <taxon>Pseudomonadati</taxon>
        <taxon>Bacteroidota</taxon>
        <taxon>Flavobacteriia</taxon>
        <taxon>Flavobacteriales</taxon>
        <taxon>Flavobacteriaceae</taxon>
        <taxon>Winogradskyella</taxon>
    </lineage>
</organism>
<name>A0ABX2EBZ0_9FLAO</name>
<protein>
    <submittedName>
        <fullName evidence="1">Uncharacterized protein</fullName>
    </submittedName>
</protein>
<gene>
    <name evidence="1" type="ORF">HNV10_16950</name>
</gene>
<comment type="caution">
    <text evidence="1">The sequence shown here is derived from an EMBL/GenBank/DDBJ whole genome shotgun (WGS) entry which is preliminary data.</text>
</comment>
<accession>A0ABX2EBZ0</accession>
<dbReference type="PROSITE" id="PS51257">
    <property type="entry name" value="PROKAR_LIPOPROTEIN"/>
    <property type="match status" value="1"/>
</dbReference>